<evidence type="ECO:0000313" key="7">
    <source>
        <dbReference type="Proteomes" id="UP000694580"/>
    </source>
</evidence>
<dbReference type="Proteomes" id="UP000694580">
    <property type="component" value="Chromosome 4"/>
</dbReference>
<dbReference type="GO" id="GO:0008009">
    <property type="term" value="F:chemokine activity"/>
    <property type="evidence" value="ECO:0007669"/>
    <property type="project" value="InterPro"/>
</dbReference>
<dbReference type="Gene3D" id="2.40.50.40">
    <property type="match status" value="1"/>
</dbReference>
<comment type="similarity">
    <text evidence="1 4">Belongs to the intercrine beta (chemokine CC) family.</text>
</comment>
<dbReference type="SUPFAM" id="SSF54117">
    <property type="entry name" value="Interleukin 8-like chemokines"/>
    <property type="match status" value="1"/>
</dbReference>
<dbReference type="PROSITE" id="PS00472">
    <property type="entry name" value="SMALL_CYTOKINES_CC"/>
    <property type="match status" value="1"/>
</dbReference>
<reference evidence="6 7" key="1">
    <citation type="submission" date="2020-06" db="EMBL/GenBank/DDBJ databases">
        <authorList>
            <consortium name="Wellcome Sanger Institute Data Sharing"/>
        </authorList>
    </citation>
    <scope>NUCLEOTIDE SEQUENCE [LARGE SCALE GENOMIC DNA]</scope>
</reference>
<dbReference type="GeneID" id="114789031"/>
<protein>
    <recommendedName>
        <fullName evidence="4">C-C motif chemokine</fullName>
    </recommendedName>
</protein>
<keyword evidence="2 4" id="KW-0202">Cytokine</keyword>
<reference evidence="6" key="3">
    <citation type="submission" date="2025-09" db="UniProtKB">
        <authorList>
            <consortium name="Ensembl"/>
        </authorList>
    </citation>
    <scope>IDENTIFICATION</scope>
</reference>
<comment type="subcellular location">
    <subcellularLocation>
        <location evidence="4">Secreted</location>
    </subcellularLocation>
</comment>
<feature type="domain" description="Chemokine interleukin-8-like" evidence="5">
    <location>
        <begin position="24"/>
        <end position="84"/>
    </location>
</feature>
<keyword evidence="7" id="KW-1185">Reference proteome</keyword>
<keyword evidence="4" id="KW-0145">Chemotaxis</keyword>
<keyword evidence="3" id="KW-1015">Disulfide bond</keyword>
<dbReference type="SMART" id="SM00199">
    <property type="entry name" value="SCY"/>
    <property type="match status" value="1"/>
</dbReference>
<dbReference type="InterPro" id="IPR001811">
    <property type="entry name" value="Chemokine_IL8-like_dom"/>
</dbReference>
<keyword evidence="4" id="KW-0732">Signal</keyword>
<evidence type="ECO:0000313" key="6">
    <source>
        <dbReference type="Ensembl" id="ENSDCDP00010010447.1"/>
    </source>
</evidence>
<dbReference type="Pfam" id="PF00048">
    <property type="entry name" value="IL8"/>
    <property type="match status" value="1"/>
</dbReference>
<evidence type="ECO:0000256" key="2">
    <source>
        <dbReference type="ARBA" id="ARBA00022514"/>
    </source>
</evidence>
<evidence type="ECO:0000256" key="1">
    <source>
        <dbReference type="ARBA" id="ARBA00010868"/>
    </source>
</evidence>
<sequence length="99" mass="10974">MARLLVLVLCLLVLLSTGAIAGRRGGCCTKYSSSVLPIERVRGFSIQTRRGNCNLDAIILHTVKGKHVCVDPLQNWVIGIVNKLKAKVQDLRQKKQNHK</sequence>
<gene>
    <name evidence="6" type="primary">LOC114789031</name>
</gene>
<dbReference type="PANTHER" id="PTHR12015">
    <property type="entry name" value="SMALL INDUCIBLE CYTOKINE A"/>
    <property type="match status" value="1"/>
</dbReference>
<dbReference type="InterPro" id="IPR000827">
    <property type="entry name" value="Chemokine_CC_CS"/>
</dbReference>
<dbReference type="GO" id="GO:0005615">
    <property type="term" value="C:extracellular space"/>
    <property type="evidence" value="ECO:0007669"/>
    <property type="project" value="UniProtKB-KW"/>
</dbReference>
<dbReference type="RefSeq" id="XP_028833910.1">
    <property type="nucleotide sequence ID" value="XM_028978077.1"/>
</dbReference>
<reference evidence="6" key="2">
    <citation type="submission" date="2025-08" db="UniProtKB">
        <authorList>
            <consortium name="Ensembl"/>
        </authorList>
    </citation>
    <scope>IDENTIFICATION</scope>
</reference>
<proteinExistence type="inferred from homology"/>
<dbReference type="GeneTree" id="ENSGT00990000204320"/>
<evidence type="ECO:0000259" key="5">
    <source>
        <dbReference type="SMART" id="SM00199"/>
    </source>
</evidence>
<accession>A0AAY4ANN3</accession>
<organism evidence="6 7">
    <name type="scientific">Denticeps clupeoides</name>
    <name type="common">denticle herring</name>
    <dbReference type="NCBI Taxonomy" id="299321"/>
    <lineage>
        <taxon>Eukaryota</taxon>
        <taxon>Metazoa</taxon>
        <taxon>Chordata</taxon>
        <taxon>Craniata</taxon>
        <taxon>Vertebrata</taxon>
        <taxon>Euteleostomi</taxon>
        <taxon>Actinopterygii</taxon>
        <taxon>Neopterygii</taxon>
        <taxon>Teleostei</taxon>
        <taxon>Clupei</taxon>
        <taxon>Clupeiformes</taxon>
        <taxon>Denticipitoidei</taxon>
        <taxon>Denticipitidae</taxon>
        <taxon>Denticeps</taxon>
    </lineage>
</organism>
<dbReference type="GO" id="GO:0006955">
    <property type="term" value="P:immune response"/>
    <property type="evidence" value="ECO:0007669"/>
    <property type="project" value="InterPro"/>
</dbReference>
<dbReference type="Ensembl" id="ENSDCDT00010010949.1">
    <property type="protein sequence ID" value="ENSDCDP00010010447.1"/>
    <property type="gene ID" value="ENSDCDG00010004637.1"/>
</dbReference>
<feature type="chain" id="PRO_5044044708" description="C-C motif chemokine" evidence="4">
    <location>
        <begin position="22"/>
        <end position="99"/>
    </location>
</feature>
<evidence type="ECO:0000256" key="4">
    <source>
        <dbReference type="RuleBase" id="RU361150"/>
    </source>
</evidence>
<dbReference type="PANTHER" id="PTHR12015:SF190">
    <property type="entry name" value="C-C MOTIF CHEMOKINE"/>
    <property type="match status" value="1"/>
</dbReference>
<evidence type="ECO:0000256" key="3">
    <source>
        <dbReference type="ARBA" id="ARBA00023157"/>
    </source>
</evidence>
<dbReference type="InterPro" id="IPR036048">
    <property type="entry name" value="Interleukin_8-like_sf"/>
</dbReference>
<keyword evidence="4" id="KW-0964">Secreted</keyword>
<dbReference type="AlphaFoldDB" id="A0AAY4ANN3"/>
<name>A0AAY4ANN3_9TELE</name>
<dbReference type="InterPro" id="IPR039809">
    <property type="entry name" value="Chemokine_b/g/d"/>
</dbReference>
<feature type="signal peptide" evidence="4">
    <location>
        <begin position="1"/>
        <end position="21"/>
    </location>
</feature>